<keyword evidence="3" id="KW-1015">Disulfide bond</keyword>
<name>A0AAW5QWU0_9HYPH</name>
<dbReference type="EMBL" id="JALIDZ010000001">
    <property type="protein sequence ID" value="MCT8970760.1"/>
    <property type="molecule type" value="Genomic_DNA"/>
</dbReference>
<dbReference type="SUPFAM" id="SSF118352">
    <property type="entry name" value="HSP33 redox switch-like"/>
    <property type="match status" value="1"/>
</dbReference>
<organism evidence="6 7">
    <name type="scientific">Microbaculum marinisediminis</name>
    <dbReference type="NCBI Taxonomy" id="2931392"/>
    <lineage>
        <taxon>Bacteria</taxon>
        <taxon>Pseudomonadati</taxon>
        <taxon>Pseudomonadota</taxon>
        <taxon>Alphaproteobacteria</taxon>
        <taxon>Hyphomicrobiales</taxon>
        <taxon>Tepidamorphaceae</taxon>
        <taxon>Microbaculum</taxon>
    </lineage>
</organism>
<dbReference type="PANTHER" id="PTHR30111">
    <property type="entry name" value="33 KDA CHAPERONIN"/>
    <property type="match status" value="1"/>
</dbReference>
<dbReference type="PANTHER" id="PTHR30111:SF1">
    <property type="entry name" value="33 KDA CHAPERONIN"/>
    <property type="match status" value="1"/>
</dbReference>
<evidence type="ECO:0000313" key="6">
    <source>
        <dbReference type="EMBL" id="MCT8970760.1"/>
    </source>
</evidence>
<proteinExistence type="predicted"/>
<keyword evidence="4" id="KW-0143">Chaperone</keyword>
<dbReference type="InterPro" id="IPR016153">
    <property type="entry name" value="Heat_shock_Hsp33_N"/>
</dbReference>
<dbReference type="GO" id="GO:0042026">
    <property type="term" value="P:protein refolding"/>
    <property type="evidence" value="ECO:0007669"/>
    <property type="project" value="TreeGrafter"/>
</dbReference>
<dbReference type="InterPro" id="IPR016154">
    <property type="entry name" value="Heat_shock_Hsp33_C"/>
</dbReference>
<evidence type="ECO:0000256" key="4">
    <source>
        <dbReference type="ARBA" id="ARBA00023186"/>
    </source>
</evidence>
<keyword evidence="1" id="KW-0963">Cytoplasm</keyword>
<dbReference type="InterPro" id="IPR000397">
    <property type="entry name" value="Heat_shock_Hsp33"/>
</dbReference>
<dbReference type="GO" id="GO:0044183">
    <property type="term" value="F:protein folding chaperone"/>
    <property type="evidence" value="ECO:0007669"/>
    <property type="project" value="TreeGrafter"/>
</dbReference>
<dbReference type="InterPro" id="IPR023212">
    <property type="entry name" value="Hsp33_helix_hairpin_bin_dom_sf"/>
</dbReference>
<evidence type="ECO:0000256" key="3">
    <source>
        <dbReference type="ARBA" id="ARBA00023157"/>
    </source>
</evidence>
<dbReference type="SUPFAM" id="SSF64397">
    <property type="entry name" value="Hsp33 domain"/>
    <property type="match status" value="1"/>
</dbReference>
<evidence type="ECO:0000256" key="2">
    <source>
        <dbReference type="ARBA" id="ARBA00022833"/>
    </source>
</evidence>
<dbReference type="Gene3D" id="1.10.287.480">
    <property type="entry name" value="helix hairpin bin"/>
    <property type="match status" value="1"/>
</dbReference>
<reference evidence="6 7" key="1">
    <citation type="submission" date="2022-04" db="EMBL/GenBank/DDBJ databases">
        <authorList>
            <person name="Ye Y.-Q."/>
            <person name="Du Z.-J."/>
        </authorList>
    </citation>
    <scope>NUCLEOTIDE SEQUENCE [LARGE SCALE GENOMIC DNA]</scope>
    <source>
        <strain evidence="6 7">A6E488</strain>
    </source>
</reference>
<dbReference type="Proteomes" id="UP001320898">
    <property type="component" value="Unassembled WGS sequence"/>
</dbReference>
<comment type="caution">
    <text evidence="6">The sequence shown here is derived from an EMBL/GenBank/DDBJ whole genome shotgun (WGS) entry which is preliminary data.</text>
</comment>
<dbReference type="AlphaFoldDB" id="A0AAW5QWU0"/>
<dbReference type="GO" id="GO:0051082">
    <property type="term" value="F:unfolded protein binding"/>
    <property type="evidence" value="ECO:0007669"/>
    <property type="project" value="InterPro"/>
</dbReference>
<dbReference type="Gene3D" id="3.90.1280.10">
    <property type="entry name" value="HSP33 redox switch-like"/>
    <property type="match status" value="1"/>
</dbReference>
<keyword evidence="7" id="KW-1185">Reference proteome</keyword>
<gene>
    <name evidence="6" type="ORF">MUB46_02700</name>
</gene>
<dbReference type="PIRSF" id="PIRSF005261">
    <property type="entry name" value="Heat_shock_Hsp33"/>
    <property type="match status" value="1"/>
</dbReference>
<evidence type="ECO:0000256" key="5">
    <source>
        <dbReference type="ARBA" id="ARBA00023284"/>
    </source>
</evidence>
<dbReference type="GO" id="GO:0005737">
    <property type="term" value="C:cytoplasm"/>
    <property type="evidence" value="ECO:0007669"/>
    <property type="project" value="InterPro"/>
</dbReference>
<evidence type="ECO:0000313" key="7">
    <source>
        <dbReference type="Proteomes" id="UP001320898"/>
    </source>
</evidence>
<dbReference type="Gene3D" id="3.55.30.10">
    <property type="entry name" value="Hsp33 domain"/>
    <property type="match status" value="1"/>
</dbReference>
<dbReference type="NCBIfam" id="NF002386">
    <property type="entry name" value="PRK01402.1"/>
    <property type="match status" value="1"/>
</dbReference>
<sequence>MSSAAPAEAVLDTAADDFVVPFAVEGLDVRGRVVRLGPAIDTILARHAYPEPVSALLAEAIALTVLLGSSLKVEGRFILQTQTDGPVGLMVVDFEMPDKIRACATFDAERVAAVSNNEATDGETIGALLGSGHLAMTIDAGPHTNRYQGVVPLDGGSLEEAAHVYFRQSEQIPTTVRLAAARAFRGGTDRAYHWRVGGIIVQHLPPAGPRRAPDLPPGDVPEGADIPDLEEADEWTEARLILETVEDHELIDPSISAGKLLVRLYHERGVRVFDPTDILERCRCSQSRITEMLKGFPPEDRADMVKDGEIVVTCEFCSSRYHVDPAILDD</sequence>
<keyword evidence="2" id="KW-0862">Zinc</keyword>
<protein>
    <submittedName>
        <fullName evidence="6">Hsp33 family molecular chaperone</fullName>
    </submittedName>
</protein>
<keyword evidence="5" id="KW-0676">Redox-active center</keyword>
<evidence type="ECO:0000256" key="1">
    <source>
        <dbReference type="ARBA" id="ARBA00022490"/>
    </source>
</evidence>
<dbReference type="Pfam" id="PF01430">
    <property type="entry name" value="HSP33"/>
    <property type="match status" value="1"/>
</dbReference>
<dbReference type="CDD" id="cd00498">
    <property type="entry name" value="Hsp33"/>
    <property type="match status" value="1"/>
</dbReference>
<accession>A0AAW5QWU0</accession>